<dbReference type="EMBL" id="AFLV02000019">
    <property type="protein sequence ID" value="EKR65426.1"/>
    <property type="molecule type" value="Genomic_DNA"/>
</dbReference>
<gene>
    <name evidence="1" type="ORF">LEP1GSC036_0885</name>
</gene>
<dbReference type="Proteomes" id="UP000001338">
    <property type="component" value="Unassembled WGS sequence"/>
</dbReference>
<accession>A0A828Z4W5</accession>
<protein>
    <submittedName>
        <fullName evidence="1">Uncharacterized protein</fullName>
    </submittedName>
</protein>
<reference evidence="1 2" key="1">
    <citation type="submission" date="2012-10" db="EMBL/GenBank/DDBJ databases">
        <authorList>
            <person name="Harkins D.M."/>
            <person name="Durkin A.S."/>
            <person name="Brinkac L.M."/>
            <person name="Haft D.H."/>
            <person name="Selengut J.D."/>
            <person name="Sanka R."/>
            <person name="DePew J."/>
            <person name="Purushe J."/>
            <person name="Whelen A.C."/>
            <person name="Vinetz J.M."/>
            <person name="Sutton G.G."/>
            <person name="Nierman W.C."/>
            <person name="Fouts D.E."/>
        </authorList>
    </citation>
    <scope>NUCLEOTIDE SEQUENCE [LARGE SCALE GENOMIC DNA]</scope>
    <source>
        <strain evidence="1 2">2006001853</strain>
    </source>
</reference>
<sequence>MYNGGSFDAFLLKSRKRLWESFFLTPIFGNSFFAGESVLG</sequence>
<organism evidence="1 2">
    <name type="scientific">Leptospira weilii str. 2006001853</name>
    <dbReference type="NCBI Taxonomy" id="1001589"/>
    <lineage>
        <taxon>Bacteria</taxon>
        <taxon>Pseudomonadati</taxon>
        <taxon>Spirochaetota</taxon>
        <taxon>Spirochaetia</taxon>
        <taxon>Leptospirales</taxon>
        <taxon>Leptospiraceae</taxon>
        <taxon>Leptospira</taxon>
    </lineage>
</organism>
<evidence type="ECO:0000313" key="1">
    <source>
        <dbReference type="EMBL" id="EKR65426.1"/>
    </source>
</evidence>
<proteinExistence type="predicted"/>
<name>A0A828Z4W5_9LEPT</name>
<dbReference type="AlphaFoldDB" id="A0A828Z4W5"/>
<evidence type="ECO:0000313" key="2">
    <source>
        <dbReference type="Proteomes" id="UP000001338"/>
    </source>
</evidence>
<comment type="caution">
    <text evidence="1">The sequence shown here is derived from an EMBL/GenBank/DDBJ whole genome shotgun (WGS) entry which is preliminary data.</text>
</comment>